<name>A0A2V0PDP9_9CHLO</name>
<keyword evidence="3" id="KW-1185">Reference proteome</keyword>
<feature type="compositionally biased region" description="Gly residues" evidence="1">
    <location>
        <begin position="139"/>
        <end position="150"/>
    </location>
</feature>
<dbReference type="AlphaFoldDB" id="A0A2V0PDP9"/>
<feature type="region of interest" description="Disordered" evidence="1">
    <location>
        <begin position="129"/>
        <end position="158"/>
    </location>
</feature>
<sequence length="384" mass="37655">MQRGAVRPVLRAARGAAAPCPALRRRRCRGPPPARAAPESIRDFIAREAPLRSLDGSFRERPLEPSLQAPFLVAATLPPAEAAGADDEAAAGPLPPCPGAVSLLRLTPGQLEAAVKSGGRVVLLVAAEGAEEDDDDDGSGNGGGGSGGSGPRIAAPRGRRGGGSYCCTARVAGLLGATARVVAEARAAVQGVDAGAGLAAAAALPDRWAYMVRASAVAEAMAGGAGGQAAPRDVATAASQISDAAADLEACLRGCLRLAGALAEAAGGDGATEAAAREAEAELSTLLEWCTGGGGGGSGGDGGGGEEAAAGAEWARAERLSWAPFAAAALSELADGGAGGAGAQLRGARRGAMEATDLGERLEDALSLAGRARAALSARLALLR</sequence>
<dbReference type="InParanoid" id="A0A2V0PDP9"/>
<dbReference type="Proteomes" id="UP000247498">
    <property type="component" value="Unassembled WGS sequence"/>
</dbReference>
<dbReference type="EMBL" id="BDRX01000113">
    <property type="protein sequence ID" value="GBF97978.1"/>
    <property type="molecule type" value="Genomic_DNA"/>
</dbReference>
<evidence type="ECO:0000313" key="3">
    <source>
        <dbReference type="Proteomes" id="UP000247498"/>
    </source>
</evidence>
<reference evidence="2 3" key="1">
    <citation type="journal article" date="2018" name="Sci. Rep.">
        <title>Raphidocelis subcapitata (=Pseudokirchneriella subcapitata) provides an insight into genome evolution and environmental adaptations in the Sphaeropleales.</title>
        <authorList>
            <person name="Suzuki S."/>
            <person name="Yamaguchi H."/>
            <person name="Nakajima N."/>
            <person name="Kawachi M."/>
        </authorList>
    </citation>
    <scope>NUCLEOTIDE SEQUENCE [LARGE SCALE GENOMIC DNA]</scope>
    <source>
        <strain evidence="2 3">NIES-35</strain>
    </source>
</reference>
<protein>
    <submittedName>
        <fullName evidence="2">Uncharacterized protein</fullName>
    </submittedName>
</protein>
<organism evidence="2 3">
    <name type="scientific">Raphidocelis subcapitata</name>
    <dbReference type="NCBI Taxonomy" id="307507"/>
    <lineage>
        <taxon>Eukaryota</taxon>
        <taxon>Viridiplantae</taxon>
        <taxon>Chlorophyta</taxon>
        <taxon>core chlorophytes</taxon>
        <taxon>Chlorophyceae</taxon>
        <taxon>CS clade</taxon>
        <taxon>Sphaeropleales</taxon>
        <taxon>Selenastraceae</taxon>
        <taxon>Raphidocelis</taxon>
    </lineage>
</organism>
<evidence type="ECO:0000313" key="2">
    <source>
        <dbReference type="EMBL" id="GBF97978.1"/>
    </source>
</evidence>
<accession>A0A2V0PDP9</accession>
<proteinExistence type="predicted"/>
<gene>
    <name evidence="2" type="ORF">Rsub_10652</name>
</gene>
<feature type="compositionally biased region" description="Acidic residues" evidence="1">
    <location>
        <begin position="129"/>
        <end position="138"/>
    </location>
</feature>
<evidence type="ECO:0000256" key="1">
    <source>
        <dbReference type="SAM" id="MobiDB-lite"/>
    </source>
</evidence>
<comment type="caution">
    <text evidence="2">The sequence shown here is derived from an EMBL/GenBank/DDBJ whole genome shotgun (WGS) entry which is preliminary data.</text>
</comment>
<dbReference type="OrthoDB" id="10684647at2759"/>